<protein>
    <submittedName>
        <fullName evidence="7">Uncharacterized protein</fullName>
    </submittedName>
</protein>
<dbReference type="InterPro" id="IPR008511">
    <property type="entry name" value="ROH1-like"/>
</dbReference>
<keyword evidence="3" id="KW-1133">Transmembrane helix</keyword>
<keyword evidence="2" id="KW-0812">Transmembrane</keyword>
<evidence type="ECO:0000256" key="3">
    <source>
        <dbReference type="ARBA" id="ARBA00022989"/>
    </source>
</evidence>
<keyword evidence="8" id="KW-1185">Reference proteome</keyword>
<evidence type="ECO:0000256" key="1">
    <source>
        <dbReference type="ARBA" id="ARBA00004167"/>
    </source>
</evidence>
<comment type="similarity">
    <text evidence="5">Belongs to the ROH1 family.</text>
</comment>
<dbReference type="Proteomes" id="UP000626092">
    <property type="component" value="Unassembled WGS sequence"/>
</dbReference>
<evidence type="ECO:0000256" key="5">
    <source>
        <dbReference type="ARBA" id="ARBA00035114"/>
    </source>
</evidence>
<feature type="region of interest" description="Disordered" evidence="6">
    <location>
        <begin position="231"/>
        <end position="266"/>
    </location>
</feature>
<feature type="compositionally biased region" description="Basic and acidic residues" evidence="6">
    <location>
        <begin position="244"/>
        <end position="260"/>
    </location>
</feature>
<dbReference type="AlphaFoldDB" id="A0A834LW84"/>
<gene>
    <name evidence="7" type="ORF">RHSIM_Rhsim02G0235200</name>
</gene>
<dbReference type="OrthoDB" id="1878996at2759"/>
<keyword evidence="4" id="KW-0472">Membrane</keyword>
<evidence type="ECO:0000313" key="8">
    <source>
        <dbReference type="Proteomes" id="UP000626092"/>
    </source>
</evidence>
<reference evidence="7" key="1">
    <citation type="submission" date="2019-11" db="EMBL/GenBank/DDBJ databases">
        <authorList>
            <person name="Liu Y."/>
            <person name="Hou J."/>
            <person name="Li T.-Q."/>
            <person name="Guan C.-H."/>
            <person name="Wu X."/>
            <person name="Wu H.-Z."/>
            <person name="Ling F."/>
            <person name="Zhang R."/>
            <person name="Shi X.-G."/>
            <person name="Ren J.-P."/>
            <person name="Chen E.-F."/>
            <person name="Sun J.-M."/>
        </authorList>
    </citation>
    <scope>NUCLEOTIDE SEQUENCE</scope>
    <source>
        <strain evidence="7">Adult_tree_wgs_1</strain>
        <tissue evidence="7">Leaves</tissue>
    </source>
</reference>
<evidence type="ECO:0000256" key="6">
    <source>
        <dbReference type="SAM" id="MobiDB-lite"/>
    </source>
</evidence>
<comment type="subcellular location">
    <subcellularLocation>
        <location evidence="1">Membrane</location>
        <topology evidence="1">Single-pass membrane protein</topology>
    </subcellularLocation>
</comment>
<name>A0A834LW84_RHOSS</name>
<dbReference type="EMBL" id="WJXA01000002">
    <property type="protein sequence ID" value="KAF7150479.1"/>
    <property type="molecule type" value="Genomic_DNA"/>
</dbReference>
<evidence type="ECO:0000256" key="4">
    <source>
        <dbReference type="ARBA" id="ARBA00023136"/>
    </source>
</evidence>
<evidence type="ECO:0000256" key="2">
    <source>
        <dbReference type="ARBA" id="ARBA00022692"/>
    </source>
</evidence>
<sequence length="286" mass="30624">MPATDNQGSFLNRISIRRNQVVSMDNNHEQELEDLDLFQKHVADRFSDLLQQPPSPSSPSLSSPSLSFSPLLSIAWLRNLLDAFLCCEAEFKAVLVMGRDPAQFAKPPLDRLIPDLLDRGVKALDICNAVTHGLDLVRTWQSLAQIAVTALNQNPITEGHVRRAKKALTSLLTSMAYDDKENSSNNSDVSQSGGATGRRADWVGLAGLYYKYGFGFRGMGVGGGGAVPGEGRADGAFSGPEESELGRAGDRAAGEDRGGVEEEGEERVLWVAGGGAEDGEGFFIAG</sequence>
<dbReference type="Pfam" id="PF05633">
    <property type="entry name" value="ROH1-like"/>
    <property type="match status" value="1"/>
</dbReference>
<evidence type="ECO:0000313" key="7">
    <source>
        <dbReference type="EMBL" id="KAF7150479.1"/>
    </source>
</evidence>
<dbReference type="GO" id="GO:0016020">
    <property type="term" value="C:membrane"/>
    <property type="evidence" value="ECO:0007669"/>
    <property type="project" value="UniProtKB-SubCell"/>
</dbReference>
<comment type="caution">
    <text evidence="7">The sequence shown here is derived from an EMBL/GenBank/DDBJ whole genome shotgun (WGS) entry which is preliminary data.</text>
</comment>
<accession>A0A834LW84</accession>
<organism evidence="7 8">
    <name type="scientific">Rhododendron simsii</name>
    <name type="common">Sims's rhododendron</name>
    <dbReference type="NCBI Taxonomy" id="118357"/>
    <lineage>
        <taxon>Eukaryota</taxon>
        <taxon>Viridiplantae</taxon>
        <taxon>Streptophyta</taxon>
        <taxon>Embryophyta</taxon>
        <taxon>Tracheophyta</taxon>
        <taxon>Spermatophyta</taxon>
        <taxon>Magnoliopsida</taxon>
        <taxon>eudicotyledons</taxon>
        <taxon>Gunneridae</taxon>
        <taxon>Pentapetalae</taxon>
        <taxon>asterids</taxon>
        <taxon>Ericales</taxon>
        <taxon>Ericaceae</taxon>
        <taxon>Ericoideae</taxon>
        <taxon>Rhodoreae</taxon>
        <taxon>Rhododendron</taxon>
    </lineage>
</organism>
<proteinExistence type="inferred from homology"/>
<dbReference type="PANTHER" id="PTHR31509">
    <property type="entry name" value="BPS1-LIKE PROTEIN"/>
    <property type="match status" value="1"/>
</dbReference>